<keyword evidence="2" id="KW-0963">Cytoplasm</keyword>
<keyword evidence="5" id="KW-0805">Transcription regulation</keyword>
<evidence type="ECO:0000256" key="1">
    <source>
        <dbReference type="ARBA" id="ARBA00004496"/>
    </source>
</evidence>
<dbReference type="InterPro" id="IPR009057">
    <property type="entry name" value="Homeodomain-like_sf"/>
</dbReference>
<organism evidence="11 12">
    <name type="scientific">Paenibacillus puldeungensis</name>
    <dbReference type="NCBI Taxonomy" id="696536"/>
    <lineage>
        <taxon>Bacteria</taxon>
        <taxon>Bacillati</taxon>
        <taxon>Bacillota</taxon>
        <taxon>Bacilli</taxon>
        <taxon>Bacillales</taxon>
        <taxon>Paenibacillaceae</taxon>
        <taxon>Paenibacillus</taxon>
    </lineage>
</organism>
<evidence type="ECO:0000259" key="9">
    <source>
        <dbReference type="PROSITE" id="PS01124"/>
    </source>
</evidence>
<keyword evidence="4" id="KW-0902">Two-component regulatory system</keyword>
<keyword evidence="7" id="KW-0804">Transcription</keyword>
<dbReference type="InterPro" id="IPR001789">
    <property type="entry name" value="Sig_transdc_resp-reg_receiver"/>
</dbReference>
<evidence type="ECO:0000256" key="5">
    <source>
        <dbReference type="ARBA" id="ARBA00023015"/>
    </source>
</evidence>
<dbReference type="Proteomes" id="UP001597262">
    <property type="component" value="Unassembled WGS sequence"/>
</dbReference>
<dbReference type="InterPro" id="IPR020449">
    <property type="entry name" value="Tscrpt_reg_AraC-type_HTH"/>
</dbReference>
<evidence type="ECO:0000313" key="12">
    <source>
        <dbReference type="Proteomes" id="UP001597262"/>
    </source>
</evidence>
<reference evidence="12" key="1">
    <citation type="journal article" date="2019" name="Int. J. Syst. Evol. Microbiol.">
        <title>The Global Catalogue of Microorganisms (GCM) 10K type strain sequencing project: providing services to taxonomists for standard genome sequencing and annotation.</title>
        <authorList>
            <consortium name="The Broad Institute Genomics Platform"/>
            <consortium name="The Broad Institute Genome Sequencing Center for Infectious Disease"/>
            <person name="Wu L."/>
            <person name="Ma J."/>
        </authorList>
    </citation>
    <scope>NUCLEOTIDE SEQUENCE [LARGE SCALE GENOMIC DNA]</scope>
    <source>
        <strain evidence="12">CCUG 59189</strain>
    </source>
</reference>
<dbReference type="PANTHER" id="PTHR42713:SF3">
    <property type="entry name" value="TRANSCRIPTIONAL REGULATORY PROTEIN HPTR"/>
    <property type="match status" value="1"/>
</dbReference>
<evidence type="ECO:0000256" key="4">
    <source>
        <dbReference type="ARBA" id="ARBA00023012"/>
    </source>
</evidence>
<dbReference type="PROSITE" id="PS01124">
    <property type="entry name" value="HTH_ARAC_FAMILY_2"/>
    <property type="match status" value="1"/>
</dbReference>
<feature type="modified residue" description="4-aspartylphosphate" evidence="8">
    <location>
        <position position="55"/>
    </location>
</feature>
<dbReference type="InterPro" id="IPR011006">
    <property type="entry name" value="CheY-like_superfamily"/>
</dbReference>
<protein>
    <submittedName>
        <fullName evidence="11">Response regulator</fullName>
    </submittedName>
</protein>
<evidence type="ECO:0000259" key="10">
    <source>
        <dbReference type="PROSITE" id="PS50110"/>
    </source>
</evidence>
<keyword evidence="6" id="KW-0238">DNA-binding</keyword>
<comment type="subcellular location">
    <subcellularLocation>
        <location evidence="1">Cytoplasm</location>
    </subcellularLocation>
</comment>
<keyword evidence="12" id="KW-1185">Reference proteome</keyword>
<evidence type="ECO:0000256" key="8">
    <source>
        <dbReference type="PROSITE-ProRule" id="PRU00169"/>
    </source>
</evidence>
<dbReference type="InterPro" id="IPR051552">
    <property type="entry name" value="HptR"/>
</dbReference>
<evidence type="ECO:0000313" key="11">
    <source>
        <dbReference type="EMBL" id="MFD1177371.1"/>
    </source>
</evidence>
<evidence type="ECO:0000256" key="3">
    <source>
        <dbReference type="ARBA" id="ARBA00022553"/>
    </source>
</evidence>
<dbReference type="SMART" id="SM00448">
    <property type="entry name" value="REC"/>
    <property type="match status" value="1"/>
</dbReference>
<feature type="domain" description="Response regulatory" evidence="10">
    <location>
        <begin position="3"/>
        <end position="120"/>
    </location>
</feature>
<feature type="domain" description="HTH araC/xylS-type" evidence="9">
    <location>
        <begin position="249"/>
        <end position="348"/>
    </location>
</feature>
<dbReference type="InterPro" id="IPR018060">
    <property type="entry name" value="HTH_AraC"/>
</dbReference>
<dbReference type="SUPFAM" id="SSF52172">
    <property type="entry name" value="CheY-like"/>
    <property type="match status" value="1"/>
</dbReference>
<keyword evidence="3 8" id="KW-0597">Phosphoprotein</keyword>
<dbReference type="CDD" id="cd17536">
    <property type="entry name" value="REC_YesN-like"/>
    <property type="match status" value="1"/>
</dbReference>
<sequence length="359" mass="41832">MFKVLVVDDEQWNRDIIKSLGRWGELEMEIVGEAEDGLEAIKLIEHLNPDLIITDMRMPGAGGEQLMRSIHERYPDKKIIVVSGYDDFNYAKQAIRYKAVDYLLKPIDPQELNTVLQKCKEALQQRIERQEIDLELSAKLAAYKKRLGSYFHEMNMEGIRKVFLELHADDLLEASLKPEFIRYYVQELLLFLNELCVANVLSVPLDHLVDHAEVPNSFHQAVDFMSGCYLAAMEELIKQRKFKNKLNLAEVKLYLERHYAEPVSLEQLAKLFFVSKEYLSKSFKQEYDCTVTDYLLQLRMEKSMEWLTLDEEISIKRIAEMAGYEDVSYFHRVFKKHFGVSPGDARKASQGLKMSNEKV</sequence>
<dbReference type="PROSITE" id="PS50110">
    <property type="entry name" value="RESPONSE_REGULATORY"/>
    <property type="match status" value="1"/>
</dbReference>
<dbReference type="Gene3D" id="3.40.50.2300">
    <property type="match status" value="1"/>
</dbReference>
<evidence type="ECO:0000256" key="7">
    <source>
        <dbReference type="ARBA" id="ARBA00023163"/>
    </source>
</evidence>
<name>A0ABW3RZS8_9BACL</name>
<dbReference type="SUPFAM" id="SSF46689">
    <property type="entry name" value="Homeodomain-like"/>
    <property type="match status" value="2"/>
</dbReference>
<dbReference type="Pfam" id="PF00072">
    <property type="entry name" value="Response_reg"/>
    <property type="match status" value="1"/>
</dbReference>
<evidence type="ECO:0000256" key="6">
    <source>
        <dbReference type="ARBA" id="ARBA00023125"/>
    </source>
</evidence>
<gene>
    <name evidence="11" type="ORF">ACFQ3W_13830</name>
</gene>
<proteinExistence type="predicted"/>
<dbReference type="RefSeq" id="WP_379319820.1">
    <property type="nucleotide sequence ID" value="NZ_JBHTLM010000009.1"/>
</dbReference>
<dbReference type="PROSITE" id="PS00041">
    <property type="entry name" value="HTH_ARAC_FAMILY_1"/>
    <property type="match status" value="1"/>
</dbReference>
<dbReference type="EMBL" id="JBHTLM010000009">
    <property type="protein sequence ID" value="MFD1177371.1"/>
    <property type="molecule type" value="Genomic_DNA"/>
</dbReference>
<dbReference type="InterPro" id="IPR018062">
    <property type="entry name" value="HTH_AraC-typ_CS"/>
</dbReference>
<evidence type="ECO:0000256" key="2">
    <source>
        <dbReference type="ARBA" id="ARBA00022490"/>
    </source>
</evidence>
<dbReference type="Gene3D" id="1.10.10.60">
    <property type="entry name" value="Homeodomain-like"/>
    <property type="match status" value="2"/>
</dbReference>
<dbReference type="SMART" id="SM00342">
    <property type="entry name" value="HTH_ARAC"/>
    <property type="match status" value="1"/>
</dbReference>
<accession>A0ABW3RZS8</accession>
<dbReference type="Pfam" id="PF12833">
    <property type="entry name" value="HTH_18"/>
    <property type="match status" value="1"/>
</dbReference>
<dbReference type="PANTHER" id="PTHR42713">
    <property type="entry name" value="HISTIDINE KINASE-RELATED"/>
    <property type="match status" value="1"/>
</dbReference>
<comment type="caution">
    <text evidence="11">The sequence shown here is derived from an EMBL/GenBank/DDBJ whole genome shotgun (WGS) entry which is preliminary data.</text>
</comment>
<dbReference type="PRINTS" id="PR00032">
    <property type="entry name" value="HTHARAC"/>
</dbReference>